<accession>A0A178VR50</accession>
<organism evidence="2 3">
    <name type="scientific">Arabidopsis thaliana</name>
    <name type="common">Mouse-ear cress</name>
    <dbReference type="NCBI Taxonomy" id="3702"/>
    <lineage>
        <taxon>Eukaryota</taxon>
        <taxon>Viridiplantae</taxon>
        <taxon>Streptophyta</taxon>
        <taxon>Embryophyta</taxon>
        <taxon>Tracheophyta</taxon>
        <taxon>Spermatophyta</taxon>
        <taxon>Magnoliopsida</taxon>
        <taxon>eudicotyledons</taxon>
        <taxon>Gunneridae</taxon>
        <taxon>Pentapetalae</taxon>
        <taxon>rosids</taxon>
        <taxon>malvids</taxon>
        <taxon>Brassicales</taxon>
        <taxon>Brassicaceae</taxon>
        <taxon>Camelineae</taxon>
        <taxon>Arabidopsis</taxon>
    </lineage>
</organism>
<name>A0A178VR50_ARATH</name>
<comment type="caution">
    <text evidence="2">The sequence shown here is derived from an EMBL/GenBank/DDBJ whole genome shotgun (WGS) entry which is preliminary data.</text>
</comment>
<feature type="compositionally biased region" description="Basic and acidic residues" evidence="1">
    <location>
        <begin position="1"/>
        <end position="12"/>
    </location>
</feature>
<proteinExistence type="predicted"/>
<evidence type="ECO:0000313" key="2">
    <source>
        <dbReference type="EMBL" id="OAP08819.1"/>
    </source>
</evidence>
<feature type="compositionally biased region" description="Acidic residues" evidence="1">
    <location>
        <begin position="39"/>
        <end position="49"/>
    </location>
</feature>
<gene>
    <name evidence="2" type="ordered locus">AXX17_At2g10570</name>
</gene>
<reference evidence="3" key="1">
    <citation type="journal article" date="2016" name="Proc. Natl. Acad. Sci. U.S.A.">
        <title>Chromosome-level assembly of Arabidopsis thaliana Ler reveals the extent of translocation and inversion polymorphisms.</title>
        <authorList>
            <person name="Zapata L."/>
            <person name="Ding J."/>
            <person name="Willing E.M."/>
            <person name="Hartwig B."/>
            <person name="Bezdan D."/>
            <person name="Jiao W.B."/>
            <person name="Patel V."/>
            <person name="Velikkakam James G."/>
            <person name="Koornneef M."/>
            <person name="Ossowski S."/>
            <person name="Schneeberger K."/>
        </authorList>
    </citation>
    <scope>NUCLEOTIDE SEQUENCE [LARGE SCALE GENOMIC DNA]</scope>
    <source>
        <strain evidence="3">cv. Landsberg erecta</strain>
    </source>
</reference>
<protein>
    <submittedName>
        <fullName evidence="2">Uncharacterized protein</fullName>
    </submittedName>
</protein>
<evidence type="ECO:0000313" key="3">
    <source>
        <dbReference type="Proteomes" id="UP000078284"/>
    </source>
</evidence>
<dbReference type="AlphaFoldDB" id="A0A178VR50"/>
<dbReference type="Proteomes" id="UP000078284">
    <property type="component" value="Chromosome 2"/>
</dbReference>
<feature type="region of interest" description="Disordered" evidence="1">
    <location>
        <begin position="1"/>
        <end position="98"/>
    </location>
</feature>
<dbReference type="EMBL" id="LUHQ01000002">
    <property type="protein sequence ID" value="OAP08819.1"/>
    <property type="molecule type" value="Genomic_DNA"/>
</dbReference>
<sequence length="98" mass="10987">MAPDRDNNEHFKAPTRFGSETRNEETDEENQDASAIDMNEQEEEEDVELSAETGNDVGTETEVRENETEDGGQHQIRNGSDDLSEEVQADESNKSLRG</sequence>
<evidence type="ECO:0000256" key="1">
    <source>
        <dbReference type="SAM" id="MobiDB-lite"/>
    </source>
</evidence>